<evidence type="ECO:0000256" key="7">
    <source>
        <dbReference type="ARBA" id="ARBA00023002"/>
    </source>
</evidence>
<evidence type="ECO:0000256" key="4">
    <source>
        <dbReference type="ARBA" id="ARBA00012801"/>
    </source>
</evidence>
<proteinExistence type="predicted"/>
<evidence type="ECO:0000259" key="10">
    <source>
        <dbReference type="Pfam" id="PF10590"/>
    </source>
</evidence>
<dbReference type="UniPathway" id="UPA01068">
    <property type="reaction ID" value="UER00304"/>
</dbReference>
<comment type="cofactor">
    <cofactor evidence="1">
        <name>FMN</name>
        <dbReference type="ChEBI" id="CHEBI:58210"/>
    </cofactor>
</comment>
<reference evidence="11 12" key="1">
    <citation type="submission" date="2019-02" db="EMBL/GenBank/DDBJ databases">
        <title>Genome sequencing of the rare red list fungi Dentipellis fragilis.</title>
        <authorList>
            <person name="Buettner E."/>
            <person name="Kellner H."/>
        </authorList>
    </citation>
    <scope>NUCLEOTIDE SEQUENCE [LARGE SCALE GENOMIC DNA]</scope>
    <source>
        <strain evidence="11 12">DSM 105465</strain>
    </source>
</reference>
<name>A0A4Y9Y5Q5_9AGAM</name>
<dbReference type="InterPro" id="IPR012349">
    <property type="entry name" value="Split_barrel_FMN-bd"/>
</dbReference>
<dbReference type="NCBIfam" id="NF004231">
    <property type="entry name" value="PRK05679.1"/>
    <property type="match status" value="1"/>
</dbReference>
<dbReference type="InterPro" id="IPR000659">
    <property type="entry name" value="Pyridox_Oxase"/>
</dbReference>
<dbReference type="GO" id="GO:0010181">
    <property type="term" value="F:FMN binding"/>
    <property type="evidence" value="ECO:0007669"/>
    <property type="project" value="InterPro"/>
</dbReference>
<evidence type="ECO:0000256" key="6">
    <source>
        <dbReference type="ARBA" id="ARBA00022643"/>
    </source>
</evidence>
<dbReference type="PANTHER" id="PTHR10851:SF0">
    <property type="entry name" value="PYRIDOXINE-5'-PHOSPHATE OXIDASE"/>
    <property type="match status" value="1"/>
</dbReference>
<evidence type="ECO:0000256" key="3">
    <source>
        <dbReference type="ARBA" id="ARBA00005037"/>
    </source>
</evidence>
<evidence type="ECO:0000256" key="5">
    <source>
        <dbReference type="ARBA" id="ARBA00022630"/>
    </source>
</evidence>
<dbReference type="InterPro" id="IPR011576">
    <property type="entry name" value="Pyridox_Oxase_N"/>
</dbReference>
<evidence type="ECO:0000256" key="8">
    <source>
        <dbReference type="SAM" id="MobiDB-lite"/>
    </source>
</evidence>
<feature type="domain" description="Pyridoxine 5'-phosphate oxidase dimerisation C-terminal" evidence="10">
    <location>
        <begin position="207"/>
        <end position="252"/>
    </location>
</feature>
<dbReference type="PROSITE" id="PS01064">
    <property type="entry name" value="PYRIDOX_OXIDASE"/>
    <property type="match status" value="1"/>
</dbReference>
<dbReference type="SUPFAM" id="SSF50475">
    <property type="entry name" value="FMN-binding split barrel"/>
    <property type="match status" value="1"/>
</dbReference>
<feature type="region of interest" description="Disordered" evidence="8">
    <location>
        <begin position="98"/>
        <end position="117"/>
    </location>
</feature>
<gene>
    <name evidence="11" type="ORF">EVG20_g8662</name>
</gene>
<evidence type="ECO:0000259" key="9">
    <source>
        <dbReference type="Pfam" id="PF01243"/>
    </source>
</evidence>
<keyword evidence="7" id="KW-0560">Oxidoreductase</keyword>
<dbReference type="Gene3D" id="2.30.110.10">
    <property type="entry name" value="Electron Transport, Fmn-binding Protein, Chain A"/>
    <property type="match status" value="1"/>
</dbReference>
<keyword evidence="6" id="KW-0288">FMN</keyword>
<evidence type="ECO:0000313" key="11">
    <source>
        <dbReference type="EMBL" id="TFY57133.1"/>
    </source>
</evidence>
<comment type="pathway">
    <text evidence="3">Cofactor metabolism; pyridoxal 5'-phosphate salvage; pyridoxal 5'-phosphate from pyridoxine 5'-phosphate: step 1/1.</text>
</comment>
<dbReference type="EC" id="1.4.3.5" evidence="4"/>
<accession>A0A4Y9Y5Q5</accession>
<organism evidence="11 12">
    <name type="scientific">Dentipellis fragilis</name>
    <dbReference type="NCBI Taxonomy" id="205917"/>
    <lineage>
        <taxon>Eukaryota</taxon>
        <taxon>Fungi</taxon>
        <taxon>Dikarya</taxon>
        <taxon>Basidiomycota</taxon>
        <taxon>Agaricomycotina</taxon>
        <taxon>Agaricomycetes</taxon>
        <taxon>Russulales</taxon>
        <taxon>Hericiaceae</taxon>
        <taxon>Dentipellis</taxon>
    </lineage>
</organism>
<dbReference type="GO" id="GO:0008615">
    <property type="term" value="P:pyridoxine biosynthetic process"/>
    <property type="evidence" value="ECO:0007669"/>
    <property type="project" value="InterPro"/>
</dbReference>
<dbReference type="STRING" id="205917.A0A4Y9Y5Q5"/>
<comment type="caution">
    <text evidence="11">The sequence shown here is derived from an EMBL/GenBank/DDBJ whole genome shotgun (WGS) entry which is preliminary data.</text>
</comment>
<dbReference type="Pfam" id="PF10590">
    <property type="entry name" value="PNP_phzG_C"/>
    <property type="match status" value="1"/>
</dbReference>
<evidence type="ECO:0000256" key="2">
    <source>
        <dbReference type="ARBA" id="ARBA00004738"/>
    </source>
</evidence>
<evidence type="ECO:0000256" key="1">
    <source>
        <dbReference type="ARBA" id="ARBA00001917"/>
    </source>
</evidence>
<dbReference type="InterPro" id="IPR019740">
    <property type="entry name" value="Pyridox_Oxase_CS"/>
</dbReference>
<keyword evidence="12" id="KW-1185">Reference proteome</keyword>
<sequence>MAYFSLRSSRVTAPLVRARLSSTHRRHRFHHPIALKMDAMDSYVQEEADKIKVTRHQQYDTSYVLSPTTVHPNPLEQFRAWFKSIKDEVHEPEAMTLSTATASGIPSSRTSRKSRELSENPNASLVFYWQEVHRQVRVLGKAEKVSREDSEVYYRSRPLGSRIGAWASKQSSVVGEDELHQHFKDVEEHFGVHEGDENKDIPIPDFWGGWRIIPTEIEFWAGKPSRLHDRVRYLRIDGTEESPEWKIERLSP</sequence>
<dbReference type="PIRSF" id="PIRSF000190">
    <property type="entry name" value="Pyd_amn-ph_oxd"/>
    <property type="match status" value="1"/>
</dbReference>
<comment type="pathway">
    <text evidence="2">Cofactor metabolism; pyridoxal 5'-phosphate salvage; pyridoxal 5'-phosphate from pyridoxamine 5'-phosphate: step 1/1.</text>
</comment>
<protein>
    <recommendedName>
        <fullName evidence="4">pyridoxal 5'-phosphate synthase</fullName>
        <ecNumber evidence="4">1.4.3.5</ecNumber>
    </recommendedName>
</protein>
<feature type="domain" description="Pyridoxamine 5'-phosphate oxidase N-terminal" evidence="9">
    <location>
        <begin position="85"/>
        <end position="175"/>
    </location>
</feature>
<dbReference type="OrthoDB" id="303614at2759"/>
<dbReference type="AlphaFoldDB" id="A0A4Y9Y5Q5"/>
<evidence type="ECO:0000313" key="12">
    <source>
        <dbReference type="Proteomes" id="UP000298327"/>
    </source>
</evidence>
<keyword evidence="5" id="KW-0285">Flavoprotein</keyword>
<dbReference type="PANTHER" id="PTHR10851">
    <property type="entry name" value="PYRIDOXINE-5-PHOSPHATE OXIDASE"/>
    <property type="match status" value="1"/>
</dbReference>
<dbReference type="GO" id="GO:0004733">
    <property type="term" value="F:pyridoxamine phosphate oxidase activity"/>
    <property type="evidence" value="ECO:0007669"/>
    <property type="project" value="UniProtKB-EC"/>
</dbReference>
<dbReference type="InterPro" id="IPR019576">
    <property type="entry name" value="Pyridoxamine_oxidase_dimer_C"/>
</dbReference>
<dbReference type="Pfam" id="PF01243">
    <property type="entry name" value="PNPOx_N"/>
    <property type="match status" value="1"/>
</dbReference>
<dbReference type="EMBL" id="SEOQ01000773">
    <property type="protein sequence ID" value="TFY57133.1"/>
    <property type="molecule type" value="Genomic_DNA"/>
</dbReference>
<feature type="compositionally biased region" description="Polar residues" evidence="8">
    <location>
        <begin position="98"/>
        <end position="109"/>
    </location>
</feature>
<dbReference type="Proteomes" id="UP000298327">
    <property type="component" value="Unassembled WGS sequence"/>
</dbReference>